<dbReference type="Gene3D" id="1.20.120.220">
    <property type="entry name" value="ATP synthase, F0 complex, subunit A"/>
    <property type="match status" value="1"/>
</dbReference>
<evidence type="ECO:0000256" key="3">
    <source>
        <dbReference type="ARBA" id="ARBA00022448"/>
    </source>
</evidence>
<dbReference type="GO" id="GO:0045259">
    <property type="term" value="C:proton-transporting ATP synthase complex"/>
    <property type="evidence" value="ECO:0007669"/>
    <property type="project" value="UniProtKB-KW"/>
</dbReference>
<evidence type="ECO:0000256" key="10">
    <source>
        <dbReference type="ARBA" id="ARBA00023310"/>
    </source>
</evidence>
<evidence type="ECO:0000256" key="4">
    <source>
        <dbReference type="ARBA" id="ARBA00022547"/>
    </source>
</evidence>
<keyword evidence="11" id="KW-1003">Cell membrane</keyword>
<evidence type="ECO:0000256" key="11">
    <source>
        <dbReference type="HAMAP-Rule" id="MF_01393"/>
    </source>
</evidence>
<keyword evidence="5 11" id="KW-0812">Transmembrane</keyword>
<accession>A0A3E0EMH5</accession>
<feature type="transmembrane region" description="Helical" evidence="11">
    <location>
        <begin position="160"/>
        <end position="178"/>
    </location>
</feature>
<evidence type="ECO:0000256" key="12">
    <source>
        <dbReference type="RuleBase" id="RU000483"/>
    </source>
</evidence>
<comment type="similarity">
    <text evidence="2 11 12">Belongs to the ATPase A chain family.</text>
</comment>
<keyword evidence="7 11" id="KW-1133">Transmembrane helix</keyword>
<dbReference type="HAMAP" id="MF_01393">
    <property type="entry name" value="ATP_synth_a_bact"/>
    <property type="match status" value="1"/>
</dbReference>
<keyword evidence="8 11" id="KW-0406">Ion transport</keyword>
<keyword evidence="6 11" id="KW-0375">Hydrogen ion transport</keyword>
<dbReference type="Pfam" id="PF00119">
    <property type="entry name" value="ATP-synt_A"/>
    <property type="match status" value="1"/>
</dbReference>
<evidence type="ECO:0000256" key="14">
    <source>
        <dbReference type="SAM" id="SignalP"/>
    </source>
</evidence>
<keyword evidence="4 11" id="KW-0138">CF(0)</keyword>
<dbReference type="InterPro" id="IPR045083">
    <property type="entry name" value="ATP_synth_F0_asu_bact/mt"/>
</dbReference>
<keyword evidence="16" id="KW-1185">Reference proteome</keyword>
<feature type="signal peptide" evidence="14">
    <location>
        <begin position="1"/>
        <end position="25"/>
    </location>
</feature>
<keyword evidence="10 11" id="KW-0066">ATP synthesis</keyword>
<proteinExistence type="inferred from homology"/>
<dbReference type="EMBL" id="QUNI01000005">
    <property type="protein sequence ID" value="REG98950.1"/>
    <property type="molecule type" value="Genomic_DNA"/>
</dbReference>
<comment type="caution">
    <text evidence="15">The sequence shown here is derived from an EMBL/GenBank/DDBJ whole genome shotgun (WGS) entry which is preliminary data.</text>
</comment>
<keyword evidence="3 11" id="KW-0813">Transport</keyword>
<dbReference type="GO" id="GO:0046933">
    <property type="term" value="F:proton-transporting ATP synthase activity, rotational mechanism"/>
    <property type="evidence" value="ECO:0007669"/>
    <property type="project" value="UniProtKB-UniRule"/>
</dbReference>
<dbReference type="PANTHER" id="PTHR11410">
    <property type="entry name" value="ATP SYNTHASE SUBUNIT A"/>
    <property type="match status" value="1"/>
</dbReference>
<dbReference type="GO" id="GO:0005886">
    <property type="term" value="C:plasma membrane"/>
    <property type="evidence" value="ECO:0007669"/>
    <property type="project" value="UniProtKB-SubCell"/>
</dbReference>
<dbReference type="InterPro" id="IPR035908">
    <property type="entry name" value="F0_ATP_A_sf"/>
</dbReference>
<protein>
    <recommendedName>
        <fullName evidence="11 12">ATP synthase subunit a</fullName>
    </recommendedName>
    <alternativeName>
        <fullName evidence="11">ATP synthase F0 sector subunit a</fullName>
    </alternativeName>
    <alternativeName>
        <fullName evidence="11">F-ATPase subunit 6</fullName>
    </alternativeName>
</protein>
<sequence length="382" mass="42735">MVISNKALRFIIATFVICLPFISFANPETATTNAQNVESQEGSKSGHEAHAEPTDVKSEIKEFINHHLLDAHDFTFNANKETGEHYGFSLPIILWDNGLQMFSSSEFHHGPIADVAEHNGNFYKIHHEKIYKTDASGELTEEHGHPTNVRPLDLSITKSVFGILTVALVMFLVFAGLAKSYAKNGGISSGVGRFFEPLVLYVRDEIAIPNIGEKHYKKYMSYLLTIFFFILFLNILGLAPFGFNVTGNITITLSLAVLTYLITTFTANKNYWSHMLWMPGVPVILRPVLALIELLGTIIKPFSLMIRLYANMMAGHVVLMSIIGLMFIFKSWIGSSLSFVLAFALSILEILVAFLQAYIFTMLSSLYFGAGNEEHHHEEAHH</sequence>
<evidence type="ECO:0000256" key="8">
    <source>
        <dbReference type="ARBA" id="ARBA00023065"/>
    </source>
</evidence>
<reference evidence="15 16" key="1">
    <citation type="submission" date="2018-08" db="EMBL/GenBank/DDBJ databases">
        <title>Genomic Encyclopedia of Archaeal and Bacterial Type Strains, Phase II (KMG-II): from individual species to whole genera.</title>
        <authorList>
            <person name="Goeker M."/>
        </authorList>
    </citation>
    <scope>NUCLEOTIDE SEQUENCE [LARGE SCALE GENOMIC DNA]</scope>
    <source>
        <strain evidence="15 16">DSM 100880</strain>
    </source>
</reference>
<evidence type="ECO:0000313" key="16">
    <source>
        <dbReference type="Proteomes" id="UP000257136"/>
    </source>
</evidence>
<evidence type="ECO:0000313" key="15">
    <source>
        <dbReference type="EMBL" id="REG98950.1"/>
    </source>
</evidence>
<feature type="chain" id="PRO_5017631659" description="ATP synthase subunit a" evidence="14">
    <location>
        <begin position="26"/>
        <end position="382"/>
    </location>
</feature>
<feature type="transmembrane region" description="Helical" evidence="11">
    <location>
        <begin position="283"/>
        <end position="302"/>
    </location>
</feature>
<feature type="transmembrane region" description="Helical" evidence="11">
    <location>
        <begin position="308"/>
        <end position="329"/>
    </location>
</feature>
<gene>
    <name evidence="11" type="primary">atpB</name>
    <name evidence="15" type="ORF">C8P67_105113</name>
</gene>
<dbReference type="AlphaFoldDB" id="A0A3E0EMH5"/>
<dbReference type="SUPFAM" id="SSF81336">
    <property type="entry name" value="F1F0 ATP synthase subunit A"/>
    <property type="match status" value="1"/>
</dbReference>
<dbReference type="RefSeq" id="WP_115813000.1">
    <property type="nucleotide sequence ID" value="NZ_QUNI01000005.1"/>
</dbReference>
<keyword evidence="9 11" id="KW-0472">Membrane</keyword>
<evidence type="ECO:0000256" key="13">
    <source>
        <dbReference type="SAM" id="MobiDB-lite"/>
    </source>
</evidence>
<feature type="compositionally biased region" description="Polar residues" evidence="13">
    <location>
        <begin position="33"/>
        <end position="43"/>
    </location>
</feature>
<organism evidence="15 16">
    <name type="scientific">Flavobacterium aquicola</name>
    <dbReference type="NCBI Taxonomy" id="1682742"/>
    <lineage>
        <taxon>Bacteria</taxon>
        <taxon>Pseudomonadati</taxon>
        <taxon>Bacteroidota</taxon>
        <taxon>Flavobacteriia</taxon>
        <taxon>Flavobacteriales</taxon>
        <taxon>Flavobacteriaceae</taxon>
        <taxon>Flavobacterium</taxon>
    </lineage>
</organism>
<dbReference type="PRINTS" id="PR00123">
    <property type="entry name" value="ATPASEA"/>
</dbReference>
<evidence type="ECO:0000256" key="7">
    <source>
        <dbReference type="ARBA" id="ARBA00022989"/>
    </source>
</evidence>
<feature type="transmembrane region" description="Helical" evidence="11">
    <location>
        <begin position="222"/>
        <end position="243"/>
    </location>
</feature>
<dbReference type="PANTHER" id="PTHR11410:SF0">
    <property type="entry name" value="ATP SYNTHASE SUBUNIT A"/>
    <property type="match status" value="1"/>
</dbReference>
<dbReference type="CDD" id="cd00310">
    <property type="entry name" value="ATP-synt_Fo_a_6"/>
    <property type="match status" value="1"/>
</dbReference>
<comment type="subcellular location">
    <subcellularLocation>
        <location evidence="11 12">Cell membrane</location>
        <topology evidence="11 12">Multi-pass membrane protein</topology>
    </subcellularLocation>
    <subcellularLocation>
        <location evidence="1">Membrane</location>
        <topology evidence="1">Multi-pass membrane protein</topology>
    </subcellularLocation>
</comment>
<dbReference type="Proteomes" id="UP000257136">
    <property type="component" value="Unassembled WGS sequence"/>
</dbReference>
<name>A0A3E0EMH5_9FLAO</name>
<evidence type="ECO:0000256" key="2">
    <source>
        <dbReference type="ARBA" id="ARBA00006810"/>
    </source>
</evidence>
<feature type="transmembrane region" description="Helical" evidence="11">
    <location>
        <begin position="336"/>
        <end position="359"/>
    </location>
</feature>
<evidence type="ECO:0000256" key="9">
    <source>
        <dbReference type="ARBA" id="ARBA00023136"/>
    </source>
</evidence>
<evidence type="ECO:0000256" key="1">
    <source>
        <dbReference type="ARBA" id="ARBA00004141"/>
    </source>
</evidence>
<dbReference type="InterPro" id="IPR000568">
    <property type="entry name" value="ATP_synth_F0_asu"/>
</dbReference>
<feature type="region of interest" description="Disordered" evidence="13">
    <location>
        <begin position="33"/>
        <end position="54"/>
    </location>
</feature>
<evidence type="ECO:0000256" key="6">
    <source>
        <dbReference type="ARBA" id="ARBA00022781"/>
    </source>
</evidence>
<feature type="compositionally biased region" description="Basic and acidic residues" evidence="13">
    <location>
        <begin position="44"/>
        <end position="54"/>
    </location>
</feature>
<keyword evidence="14" id="KW-0732">Signal</keyword>
<evidence type="ECO:0000256" key="5">
    <source>
        <dbReference type="ARBA" id="ARBA00022692"/>
    </source>
</evidence>
<comment type="function">
    <text evidence="11 12">Key component of the proton channel; it plays a direct role in the translocation of protons across the membrane.</text>
</comment>
<feature type="transmembrane region" description="Helical" evidence="11">
    <location>
        <begin position="249"/>
        <end position="271"/>
    </location>
</feature>
<dbReference type="NCBIfam" id="TIGR01131">
    <property type="entry name" value="ATP_synt_6_or_A"/>
    <property type="match status" value="1"/>
</dbReference>
<dbReference type="OrthoDB" id="9809130at2"/>